<dbReference type="Gene3D" id="2.180.10.10">
    <property type="entry name" value="RHS repeat-associated core"/>
    <property type="match status" value="1"/>
</dbReference>
<keyword evidence="1" id="KW-0540">Nuclease</keyword>
<evidence type="ECO:0000313" key="5">
    <source>
        <dbReference type="EMBL" id="MDT0347636.1"/>
    </source>
</evidence>
<dbReference type="NCBIfam" id="TIGR03696">
    <property type="entry name" value="Rhs_assc_core"/>
    <property type="match status" value="1"/>
</dbReference>
<dbReference type="NCBIfam" id="TIGR01643">
    <property type="entry name" value="YD_repeat_2x"/>
    <property type="match status" value="1"/>
</dbReference>
<feature type="compositionally biased region" description="Low complexity" evidence="3">
    <location>
        <begin position="1"/>
        <end position="14"/>
    </location>
</feature>
<proteinExistence type="predicted"/>
<feature type="non-terminal residue" evidence="5">
    <location>
        <position position="1"/>
    </location>
</feature>
<dbReference type="Pfam" id="PF05593">
    <property type="entry name" value="RHS_repeat"/>
    <property type="match status" value="1"/>
</dbReference>
<dbReference type="RefSeq" id="WP_311708762.1">
    <property type="nucleotide sequence ID" value="NZ_JAVREL010000037.1"/>
</dbReference>
<dbReference type="PRINTS" id="PR00394">
    <property type="entry name" value="RHSPROTEIN"/>
</dbReference>
<evidence type="ECO:0000256" key="3">
    <source>
        <dbReference type="SAM" id="MobiDB-lite"/>
    </source>
</evidence>
<evidence type="ECO:0000256" key="1">
    <source>
        <dbReference type="ARBA" id="ARBA00022722"/>
    </source>
</evidence>
<evidence type="ECO:0000256" key="2">
    <source>
        <dbReference type="ARBA" id="ARBA00022801"/>
    </source>
</evidence>
<gene>
    <name evidence="5" type="ORF">RM590_34495</name>
</gene>
<dbReference type="InterPro" id="IPR016191">
    <property type="entry name" value="Ribonuclease/ribotoxin"/>
</dbReference>
<dbReference type="EMBL" id="JAVREL010000037">
    <property type="protein sequence ID" value="MDT0347636.1"/>
    <property type="molecule type" value="Genomic_DNA"/>
</dbReference>
<dbReference type="InterPro" id="IPR001826">
    <property type="entry name" value="RHS"/>
</dbReference>
<reference evidence="6" key="1">
    <citation type="submission" date="2023-07" db="EMBL/GenBank/DDBJ databases">
        <title>30 novel species of actinomycetes from the DSMZ collection.</title>
        <authorList>
            <person name="Nouioui I."/>
        </authorList>
    </citation>
    <scope>NUCLEOTIDE SEQUENCE [LARGE SCALE GENOMIC DNA]</scope>
    <source>
        <strain evidence="6">DSM 44938</strain>
    </source>
</reference>
<dbReference type="PANTHER" id="PTHR32305:SF15">
    <property type="entry name" value="PROTEIN RHSA-RELATED"/>
    <property type="match status" value="1"/>
</dbReference>
<dbReference type="Proteomes" id="UP001183246">
    <property type="component" value="Unassembled WGS sequence"/>
</dbReference>
<dbReference type="InterPro" id="IPR022385">
    <property type="entry name" value="Rhs_assc_core"/>
</dbReference>
<keyword evidence="2" id="KW-0378">Hydrolase</keyword>
<evidence type="ECO:0000313" key="6">
    <source>
        <dbReference type="Proteomes" id="UP001183246"/>
    </source>
</evidence>
<dbReference type="Gene3D" id="3.10.450.30">
    <property type="entry name" value="Microbial ribonucleases"/>
    <property type="match status" value="1"/>
</dbReference>
<evidence type="ECO:0000259" key="4">
    <source>
        <dbReference type="Pfam" id="PF03527"/>
    </source>
</evidence>
<dbReference type="InterPro" id="IPR006530">
    <property type="entry name" value="YD"/>
</dbReference>
<organism evidence="5 6">
    <name type="scientific">Streptomyces litchfieldiae</name>
    <dbReference type="NCBI Taxonomy" id="3075543"/>
    <lineage>
        <taxon>Bacteria</taxon>
        <taxon>Bacillati</taxon>
        <taxon>Actinomycetota</taxon>
        <taxon>Actinomycetes</taxon>
        <taxon>Kitasatosporales</taxon>
        <taxon>Streptomycetaceae</taxon>
        <taxon>Streptomyces</taxon>
    </lineage>
</organism>
<sequence length="453" mass="50414">PHPTSSPSSAQARSSRTESSSNARKLTQPELPHDPQVLTIALDGAGRVTEVQGPRWSETYVYDQAGNQSHAVWPNRHTSPEARGDRTYLGTRLTGAGSVRYVYDPAGRVSQRRKTRLSHKPDLWRYTWDAEDRLTSVTTPEGTTWRYGYDPMGRRTVKRRMAPDGVTVIEETRFTWDGTTVVEQTTSGPGLPAPTTLTWDYAGTSPIAQTERRINPATQEEIDARFFAIITDLVGTPTELLDDSGRIAWQTRSTLWGLTTWRADSSAYTPLRFPGQYYDFETGLHYNYQRYYDPETARYASPDPLGLHPAPNPVAYVVNPHTWADPLGLGPYQVGQILGNTSQLGGWIPTSVPDESLAVLRDIREFGVEAQGAGPQLRGPSIPQRFENSGRGGGYQLPQFDNAGQEIRYTEWGTVQSADNPNWGGERIVTGSDGSAYYTPTHYQTWIVMEAGR</sequence>
<accession>A0ABU2N143</accession>
<name>A0ABU2N143_9ACTN</name>
<dbReference type="InterPro" id="IPR050708">
    <property type="entry name" value="T6SS_VgrG/RHS"/>
</dbReference>
<feature type="region of interest" description="Disordered" evidence="3">
    <location>
        <begin position="1"/>
        <end position="34"/>
    </location>
</feature>
<dbReference type="Pfam" id="PF03527">
    <property type="entry name" value="RHS"/>
    <property type="match status" value="1"/>
</dbReference>
<dbReference type="PANTHER" id="PTHR32305">
    <property type="match status" value="1"/>
</dbReference>
<dbReference type="InterPro" id="IPR031325">
    <property type="entry name" value="RHS_repeat"/>
</dbReference>
<comment type="caution">
    <text evidence="5">The sequence shown here is derived from an EMBL/GenBank/DDBJ whole genome shotgun (WGS) entry which is preliminary data.</text>
</comment>
<keyword evidence="6" id="KW-1185">Reference proteome</keyword>
<feature type="domain" description="RHS protein conserved region" evidence="4">
    <location>
        <begin position="231"/>
        <end position="259"/>
    </location>
</feature>
<protein>
    <submittedName>
        <fullName evidence="5">RHS repeat-associated core domain-containing protein</fullName>
    </submittedName>
</protein>
<dbReference type="SUPFAM" id="SSF53933">
    <property type="entry name" value="Microbial ribonucleases"/>
    <property type="match status" value="1"/>
</dbReference>